<evidence type="ECO:0000313" key="2">
    <source>
        <dbReference type="Proteomes" id="UP000184436"/>
    </source>
</evidence>
<sequence length="686" mass="78669">MADSNNLIYMNLKYLFLGIAIVTFTVTAKAIDYVPQNTSASISLKVPGNIAKQYPLNMQKLHNDGSAYLLEASESIPLTISQRVENIDGKVNIKVCITALEDVYFNYNQQVSTGFRHDDCQFYMPGFWYRRNLRSPKEAPSFHTSDSWLVREDRLSAPLTGIYCEKEKSYMTVNRLDAFTDDALTTHREGEVILSGKTSIGFTGFENKNGTATLSFGFPYREAPRTYIRKLTLAPEVEAFQFLKKGETVLLTWVLAENKAEDFSEFIQHAWEYCYDTYSPKPVETPYSVADMKETMSAFFVNSLVEKYPLVFNSGIHLRTDECHKNGQAEVGFIGRVLLNAFNALEYGWENNREDLKNNSTKIFESYLKNGFTPAGFFKESVNFDRNTEDPVHSIRRQSEGIYAMLHYLAYEKENGRRHPEWEQRMKTMLDMLLRLQNADGSFPRKFNDDFTIVDKSGGSTPSATLPLVMGYKYFKDKRYLESAKRTATYLENELISKSDYFSSTLDANCEDKEASLYAATATYYLSLITKGEERRHYADLTKKAAYFALSWYYLWDVPFAQGQMLGDIGLKTRGWGNVSVENNHIDVFVFEFASVLQWLSKEYNEPRFSDFAEVISTSMRQLLPHEGHLCGISLTGYYPEVVQHTNWDYGKNGKGYYNDIFAPGWTVASLWELFTPGRAEELLTK</sequence>
<accession>A0A1M4TDB6</accession>
<dbReference type="SUPFAM" id="SSF48208">
    <property type="entry name" value="Six-hairpin glycosidases"/>
    <property type="match status" value="1"/>
</dbReference>
<dbReference type="AlphaFoldDB" id="A0A1M4TDB6"/>
<proteinExistence type="predicted"/>
<reference evidence="1 2" key="1">
    <citation type="submission" date="2016-11" db="EMBL/GenBank/DDBJ databases">
        <authorList>
            <person name="Jaros S."/>
            <person name="Januszkiewicz K."/>
            <person name="Wedrychowicz H."/>
        </authorList>
    </citation>
    <scope>NUCLEOTIDE SEQUENCE [LARGE SCALE GENOMIC DNA]</scope>
    <source>
        <strain evidence="1 2">DSM 26883</strain>
    </source>
</reference>
<dbReference type="GO" id="GO:0005975">
    <property type="term" value="P:carbohydrate metabolic process"/>
    <property type="evidence" value="ECO:0007669"/>
    <property type="project" value="InterPro"/>
</dbReference>
<gene>
    <name evidence="1" type="ORF">SAMN05444349_10282</name>
</gene>
<dbReference type="STRING" id="871325.SAMN05444349_10282"/>
<dbReference type="Proteomes" id="UP000184436">
    <property type="component" value="Unassembled WGS sequence"/>
</dbReference>
<organism evidence="1 2">
    <name type="scientific">Bacteroides faecichinchillae</name>
    <dbReference type="NCBI Taxonomy" id="871325"/>
    <lineage>
        <taxon>Bacteria</taxon>
        <taxon>Pseudomonadati</taxon>
        <taxon>Bacteroidota</taxon>
        <taxon>Bacteroidia</taxon>
        <taxon>Bacteroidales</taxon>
        <taxon>Bacteroidaceae</taxon>
        <taxon>Bacteroides</taxon>
    </lineage>
</organism>
<protein>
    <submittedName>
        <fullName evidence="1">Uncharacterized protein</fullName>
    </submittedName>
</protein>
<dbReference type="EMBL" id="FQVD01000002">
    <property type="protein sequence ID" value="SHE42267.1"/>
    <property type="molecule type" value="Genomic_DNA"/>
</dbReference>
<keyword evidence="2" id="KW-1185">Reference proteome</keyword>
<dbReference type="InterPro" id="IPR008928">
    <property type="entry name" value="6-hairpin_glycosidase_sf"/>
</dbReference>
<evidence type="ECO:0000313" key="1">
    <source>
        <dbReference type="EMBL" id="SHE42267.1"/>
    </source>
</evidence>
<name>A0A1M4TDB6_9BACE</name>